<dbReference type="Proteomes" id="UP000186112">
    <property type="component" value="Unassembled WGS sequence"/>
</dbReference>
<accession>A0A1U7M4S4</accession>
<name>A0A1U7M4S4_TISCR</name>
<comment type="caution">
    <text evidence="1">The sequence shown here is derived from an EMBL/GenBank/DDBJ whole genome shotgun (WGS) entry which is preliminary data.</text>
</comment>
<evidence type="ECO:0000313" key="1">
    <source>
        <dbReference type="EMBL" id="OLS02286.1"/>
    </source>
</evidence>
<sequence length="454" mass="52878">MSKGLEYTRKFIIFKKEYGNMTALKPKGHGKLELKGNHLNFSVNIQGAEGGNFYSIELIKGREAKSIGKIYTKDDKSGKAELDINYKELERIGFSLEKIDGIILRRENGVLLGESLNENSNILKRYIEEVETKEIQYEDNIVDKESKPDENTQVQEEIELKEEFISEETQIQQETQIQEEIEPDPILLEEQFESKEDFQGEETTIDLEKDLEEELPIIEQIPIEYIEEIEVTSEEMEQIIPKANTLESAIEVELEQTSNVIVPEDMFCEQKYEQIMEEIFNIPELGYENNIILDESKEVLNNKKTRQSNSITDYVLDILNFFPYSEPFTMNLEGYNWWQIGAEGPETDKSFLPYFSYVVGGNNKSYRFEDEVNPKELLGKYGHYIFGLYNEDDKVKFYIYGIPGKFSLEEHPKLGKTGFNTWFEGREVPGYWLLYIEPETGRILYPINPMIPKS</sequence>
<reference evidence="1 2" key="1">
    <citation type="submission" date="2016-02" db="EMBL/GenBank/DDBJ databases">
        <title>Genome sequence of Tissierella creatinophila DSM 6911.</title>
        <authorList>
            <person name="Poehlein A."/>
            <person name="Daniel R."/>
        </authorList>
    </citation>
    <scope>NUCLEOTIDE SEQUENCE [LARGE SCALE GENOMIC DNA]</scope>
    <source>
        <strain evidence="1 2">DSM 6911</strain>
    </source>
</reference>
<dbReference type="AlphaFoldDB" id="A0A1U7M4S4"/>
<protein>
    <submittedName>
        <fullName evidence="1">Uncharacterized protein</fullName>
    </submittedName>
</protein>
<dbReference type="EMBL" id="LTDM01000032">
    <property type="protein sequence ID" value="OLS02286.1"/>
    <property type="molecule type" value="Genomic_DNA"/>
</dbReference>
<evidence type="ECO:0000313" key="2">
    <source>
        <dbReference type="Proteomes" id="UP000186112"/>
    </source>
</evidence>
<gene>
    <name evidence="1" type="ORF">TICRE_16720</name>
</gene>
<dbReference type="RefSeq" id="WP_075727015.1">
    <property type="nucleotide sequence ID" value="NZ_LTDM01000032.1"/>
</dbReference>
<dbReference type="OrthoDB" id="1705475at2"/>
<keyword evidence="2" id="KW-1185">Reference proteome</keyword>
<organism evidence="1 2">
    <name type="scientific">Tissierella creatinophila DSM 6911</name>
    <dbReference type="NCBI Taxonomy" id="1123403"/>
    <lineage>
        <taxon>Bacteria</taxon>
        <taxon>Bacillati</taxon>
        <taxon>Bacillota</taxon>
        <taxon>Tissierellia</taxon>
        <taxon>Tissierellales</taxon>
        <taxon>Tissierellaceae</taxon>
        <taxon>Tissierella</taxon>
    </lineage>
</organism>
<proteinExistence type="predicted"/>